<keyword evidence="4" id="KW-1185">Reference proteome</keyword>
<evidence type="ECO:0000259" key="2">
    <source>
        <dbReference type="Pfam" id="PF00497"/>
    </source>
</evidence>
<protein>
    <submittedName>
        <fullName evidence="3">Amino acid ABC transporter substrate-binding protein</fullName>
    </submittedName>
</protein>
<dbReference type="Proteomes" id="UP000645257">
    <property type="component" value="Unassembled WGS sequence"/>
</dbReference>
<dbReference type="PANTHER" id="PTHR38834:SF3">
    <property type="entry name" value="SOLUTE-BINDING PROTEIN FAMILY 3_N-TERMINAL DOMAIN-CONTAINING PROTEIN"/>
    <property type="match status" value="1"/>
</dbReference>
<feature type="signal peptide" evidence="1">
    <location>
        <begin position="1"/>
        <end position="20"/>
    </location>
</feature>
<reference evidence="3" key="1">
    <citation type="journal article" date="2014" name="Int. J. Syst. Evol. Microbiol.">
        <title>Complete genome sequence of Corynebacterium casei LMG S-19264T (=DSM 44701T), isolated from a smear-ripened cheese.</title>
        <authorList>
            <consortium name="US DOE Joint Genome Institute (JGI-PGF)"/>
            <person name="Walter F."/>
            <person name="Albersmeier A."/>
            <person name="Kalinowski J."/>
            <person name="Ruckert C."/>
        </authorList>
    </citation>
    <scope>NUCLEOTIDE SEQUENCE</scope>
    <source>
        <strain evidence="3">KCTC 32182</strain>
    </source>
</reference>
<name>A0A918P205_9NEIS</name>
<dbReference type="SUPFAM" id="SSF53850">
    <property type="entry name" value="Periplasmic binding protein-like II"/>
    <property type="match status" value="1"/>
</dbReference>
<dbReference type="InterPro" id="IPR001638">
    <property type="entry name" value="Solute-binding_3/MltF_N"/>
</dbReference>
<dbReference type="Gene3D" id="3.40.190.10">
    <property type="entry name" value="Periplasmic binding protein-like II"/>
    <property type="match status" value="2"/>
</dbReference>
<evidence type="ECO:0000313" key="4">
    <source>
        <dbReference type="Proteomes" id="UP000645257"/>
    </source>
</evidence>
<organism evidence="3 4">
    <name type="scientific">Paludibacterium paludis</name>
    <dbReference type="NCBI Taxonomy" id="1225769"/>
    <lineage>
        <taxon>Bacteria</taxon>
        <taxon>Pseudomonadati</taxon>
        <taxon>Pseudomonadota</taxon>
        <taxon>Betaproteobacteria</taxon>
        <taxon>Neisseriales</taxon>
        <taxon>Chromobacteriaceae</taxon>
        <taxon>Paludibacterium</taxon>
    </lineage>
</organism>
<dbReference type="Pfam" id="PF00497">
    <property type="entry name" value="SBP_bac_3"/>
    <property type="match status" value="1"/>
</dbReference>
<gene>
    <name evidence="3" type="ORF">GCM10011289_15970</name>
</gene>
<dbReference type="PANTHER" id="PTHR38834">
    <property type="entry name" value="PERIPLASMIC SUBSTRATE BINDING PROTEIN FAMILY 3"/>
    <property type="match status" value="1"/>
</dbReference>
<feature type="domain" description="Solute-binding protein family 3/N-terminal" evidence="2">
    <location>
        <begin position="35"/>
        <end position="249"/>
    </location>
</feature>
<evidence type="ECO:0000313" key="3">
    <source>
        <dbReference type="EMBL" id="GGY13463.1"/>
    </source>
</evidence>
<comment type="caution">
    <text evidence="3">The sequence shown here is derived from an EMBL/GenBank/DDBJ whole genome shotgun (WGS) entry which is preliminary data.</text>
</comment>
<keyword evidence="1" id="KW-0732">Signal</keyword>
<feature type="chain" id="PRO_5037471558" evidence="1">
    <location>
        <begin position="21"/>
        <end position="264"/>
    </location>
</feature>
<dbReference type="EMBL" id="BMYX01000007">
    <property type="protein sequence ID" value="GGY13463.1"/>
    <property type="molecule type" value="Genomic_DNA"/>
</dbReference>
<proteinExistence type="predicted"/>
<reference evidence="3" key="2">
    <citation type="submission" date="2020-09" db="EMBL/GenBank/DDBJ databases">
        <authorList>
            <person name="Sun Q."/>
            <person name="Kim S."/>
        </authorList>
    </citation>
    <scope>NUCLEOTIDE SEQUENCE</scope>
    <source>
        <strain evidence="3">KCTC 32182</strain>
    </source>
</reference>
<dbReference type="RefSeq" id="WP_229804593.1">
    <property type="nucleotide sequence ID" value="NZ_BMYX01000007.1"/>
</dbReference>
<dbReference type="AlphaFoldDB" id="A0A918P205"/>
<sequence length="264" mass="28875">MFTWGKAFRLILACIGMGVAAIGPAGGKEPLALYTEEWPPVSFLRNGKADGMAVEIVSALQKRVGDNARIEIVPWARGYSYLIARPNVMLFTVARSPEREKFMTLIGPVAVSHTELFCRKGEAARYLRMGDVIKRMPVTAYRGSIFKVAAEAKGFVNIIETVDSGQSARLLMAGRVGLWVEGGFAAGTALAQAGFSADSVDRVTTLESLQLYLAFSMGTPRDTVLAWENALRAMKKDGSFQSIYRRWLPQETPPPDVVRVGLEP</sequence>
<accession>A0A918P205</accession>
<evidence type="ECO:0000256" key="1">
    <source>
        <dbReference type="SAM" id="SignalP"/>
    </source>
</evidence>